<evidence type="ECO:0000256" key="23">
    <source>
        <dbReference type="RuleBase" id="RU000488"/>
    </source>
</evidence>
<dbReference type="AlphaFoldDB" id="A0ABD1EP63"/>
<evidence type="ECO:0000256" key="19">
    <source>
        <dbReference type="ARBA" id="ARBA00078745"/>
    </source>
</evidence>
<keyword evidence="6" id="KW-0999">Mitochondrion inner membrane</keyword>
<evidence type="ECO:0000256" key="15">
    <source>
        <dbReference type="ARBA" id="ARBA00051921"/>
    </source>
</evidence>
<feature type="repeat" description="Solcar" evidence="22">
    <location>
        <begin position="2"/>
        <end position="86"/>
    </location>
</feature>
<keyword evidence="4 22" id="KW-0812">Transmembrane</keyword>
<comment type="catalytic activity">
    <reaction evidence="14">
        <text>L-homoarginine(in) + L-arginine(out) = L-homoarginine(out) + L-arginine(in)</text>
        <dbReference type="Rhea" id="RHEA:72799"/>
        <dbReference type="ChEBI" id="CHEBI:32682"/>
        <dbReference type="ChEBI" id="CHEBI:143006"/>
    </reaction>
</comment>
<evidence type="ECO:0000256" key="11">
    <source>
        <dbReference type="ARBA" id="ARBA00049090"/>
    </source>
</evidence>
<dbReference type="EMBL" id="JBDJPC010000006">
    <property type="protein sequence ID" value="KAL1498290.1"/>
    <property type="molecule type" value="Genomic_DNA"/>
</dbReference>
<evidence type="ECO:0000313" key="26">
    <source>
        <dbReference type="Proteomes" id="UP001566132"/>
    </source>
</evidence>
<dbReference type="SUPFAM" id="SSF103506">
    <property type="entry name" value="Mitochondrial carrier"/>
    <property type="match status" value="1"/>
</dbReference>
<comment type="subcellular location">
    <subcellularLocation>
        <location evidence="1">Mitochondrion inner membrane</location>
        <topology evidence="1">Multi-pass membrane protein</topology>
    </subcellularLocation>
</comment>
<evidence type="ECO:0000256" key="9">
    <source>
        <dbReference type="ARBA" id="ARBA00023128"/>
    </source>
</evidence>
<dbReference type="Proteomes" id="UP001566132">
    <property type="component" value="Unassembled WGS sequence"/>
</dbReference>
<evidence type="ECO:0000256" key="10">
    <source>
        <dbReference type="ARBA" id="ARBA00023136"/>
    </source>
</evidence>
<feature type="repeat" description="Solcar" evidence="22">
    <location>
        <begin position="181"/>
        <end position="268"/>
    </location>
</feature>
<evidence type="ECO:0000256" key="2">
    <source>
        <dbReference type="ARBA" id="ARBA00006375"/>
    </source>
</evidence>
<evidence type="ECO:0000256" key="20">
    <source>
        <dbReference type="ARBA" id="ARBA00079387"/>
    </source>
</evidence>
<feature type="repeat" description="Solcar" evidence="22">
    <location>
        <begin position="91"/>
        <end position="175"/>
    </location>
</feature>
<proteinExistence type="inferred from homology"/>
<dbReference type="InterPro" id="IPR018108">
    <property type="entry name" value="MCP_transmembrane"/>
</dbReference>
<evidence type="ECO:0000256" key="5">
    <source>
        <dbReference type="ARBA" id="ARBA00022737"/>
    </source>
</evidence>
<accession>A0ABD1EP63</accession>
<comment type="catalytic activity">
    <reaction evidence="12">
        <text>L-histidine(out) = L-histidine(in)</text>
        <dbReference type="Rhea" id="RHEA:72807"/>
        <dbReference type="ChEBI" id="CHEBI:57595"/>
    </reaction>
</comment>
<sequence length="304" mass="33177">MALDFFAGCLGGCAGVFVGHPLDTVKVCLQTQDSKTPKYQNTAHCLKSIFEANGFKGIYRGVTSPLFGVAGINAIVFGIYGNSQRCMQNPDSLASHAFAGAIAGFMQSFICSPMELVKSTMQVGNNSIKSPLDCLKNIYKKNGIKGVFRGLSLTISREVPSFSAYFVTYEFITRRNDDLPVSTVAMLMGGGLAGVVSWALPYPIDVLKSRYQVDGITSTKYSNAYDCLVKSVQSEGVGCLYRGITPTLIRAFPVNAVTFTVVMWTMRIANELNFSTITTSTEVLLTKYENTIIHNSLEQVIYLF</sequence>
<evidence type="ECO:0000256" key="6">
    <source>
        <dbReference type="ARBA" id="ARBA00022792"/>
    </source>
</evidence>
<keyword evidence="26" id="KW-1185">Reference proteome</keyword>
<dbReference type="GO" id="GO:0005743">
    <property type="term" value="C:mitochondrial inner membrane"/>
    <property type="evidence" value="ECO:0007669"/>
    <property type="project" value="UniProtKB-SubCell"/>
</dbReference>
<evidence type="ECO:0000256" key="18">
    <source>
        <dbReference type="ARBA" id="ARBA00076491"/>
    </source>
</evidence>
<dbReference type="PANTHER" id="PTHR45624:SF61">
    <property type="entry name" value="MITOCHONDRIAL BASIC AMINO ACIDS TRANSPORTER"/>
    <property type="match status" value="1"/>
</dbReference>
<organism evidence="25 26">
    <name type="scientific">Hypothenemus hampei</name>
    <name type="common">Coffee berry borer</name>
    <dbReference type="NCBI Taxonomy" id="57062"/>
    <lineage>
        <taxon>Eukaryota</taxon>
        <taxon>Metazoa</taxon>
        <taxon>Ecdysozoa</taxon>
        <taxon>Arthropoda</taxon>
        <taxon>Hexapoda</taxon>
        <taxon>Insecta</taxon>
        <taxon>Pterygota</taxon>
        <taxon>Neoptera</taxon>
        <taxon>Endopterygota</taxon>
        <taxon>Coleoptera</taxon>
        <taxon>Polyphaga</taxon>
        <taxon>Cucujiformia</taxon>
        <taxon>Curculionidae</taxon>
        <taxon>Scolytinae</taxon>
        <taxon>Hypothenemus</taxon>
    </lineage>
</organism>
<dbReference type="Gene3D" id="1.50.40.10">
    <property type="entry name" value="Mitochondrial carrier domain"/>
    <property type="match status" value="1"/>
</dbReference>
<evidence type="ECO:0000256" key="1">
    <source>
        <dbReference type="ARBA" id="ARBA00004448"/>
    </source>
</evidence>
<dbReference type="FunFam" id="1.50.40.10:FF:000037">
    <property type="entry name" value="Solute carrier family 25 member 29"/>
    <property type="match status" value="1"/>
</dbReference>
<comment type="similarity">
    <text evidence="2 23">Belongs to the mitochondrial carrier (TC 2.A.29) family.</text>
</comment>
<evidence type="ECO:0000256" key="12">
    <source>
        <dbReference type="ARBA" id="ARBA00050592"/>
    </source>
</evidence>
<dbReference type="InterPro" id="IPR050567">
    <property type="entry name" value="Mitochondrial_Carrier"/>
</dbReference>
<comment type="catalytic activity">
    <reaction evidence="11">
        <text>L-lysine(out) + L-arginine(in) = L-lysine(in) + L-arginine(out)</text>
        <dbReference type="Rhea" id="RHEA:70827"/>
        <dbReference type="ChEBI" id="CHEBI:32551"/>
        <dbReference type="ChEBI" id="CHEBI:32682"/>
    </reaction>
</comment>
<keyword evidence="9" id="KW-0496">Mitochondrion</keyword>
<dbReference type="PANTHER" id="PTHR45624">
    <property type="entry name" value="MITOCHONDRIAL BASIC AMINO ACIDS TRANSPORTER-RELATED"/>
    <property type="match status" value="1"/>
</dbReference>
<dbReference type="PROSITE" id="PS50920">
    <property type="entry name" value="SOLCAR"/>
    <property type="match status" value="3"/>
</dbReference>
<dbReference type="GO" id="GO:0015171">
    <property type="term" value="F:amino acid transmembrane transporter activity"/>
    <property type="evidence" value="ECO:0007669"/>
    <property type="project" value="UniProtKB-ARBA"/>
</dbReference>
<feature type="transmembrane region" description="Helical" evidence="24">
    <location>
        <begin position="179"/>
        <end position="200"/>
    </location>
</feature>
<keyword evidence="5" id="KW-0677">Repeat</keyword>
<evidence type="ECO:0000256" key="16">
    <source>
        <dbReference type="ARBA" id="ARBA00052673"/>
    </source>
</evidence>
<evidence type="ECO:0000256" key="7">
    <source>
        <dbReference type="ARBA" id="ARBA00022970"/>
    </source>
</evidence>
<dbReference type="GO" id="GO:1990575">
    <property type="term" value="P:mitochondrial L-ornithine transmembrane transport"/>
    <property type="evidence" value="ECO:0007669"/>
    <property type="project" value="UniProtKB-ARBA"/>
</dbReference>
<evidence type="ECO:0000256" key="13">
    <source>
        <dbReference type="ARBA" id="ARBA00050768"/>
    </source>
</evidence>
<keyword evidence="8 24" id="KW-1133">Transmembrane helix</keyword>
<reference evidence="25 26" key="1">
    <citation type="submission" date="2024-05" db="EMBL/GenBank/DDBJ databases">
        <title>Genetic variation in Jamaican populations of the coffee berry borer (Hypothenemus hampei).</title>
        <authorList>
            <person name="Errbii M."/>
            <person name="Myrie A."/>
        </authorList>
    </citation>
    <scope>NUCLEOTIDE SEQUENCE [LARGE SCALE GENOMIC DNA]</scope>
    <source>
        <strain evidence="25">JA-Hopewell-2020-01-JO</strain>
        <tissue evidence="25">Whole body</tissue>
    </source>
</reference>
<protein>
    <recommendedName>
        <fullName evidence="17">Mitochondrial basic amino acids transporter</fullName>
    </recommendedName>
    <alternativeName>
        <fullName evidence="21">Carnitine/acylcarnitine translocase-like</fullName>
    </alternativeName>
    <alternativeName>
        <fullName evidence="20">Mitochondrial carnitine/acylcarnitine carrier protein CACL</fullName>
    </alternativeName>
    <alternativeName>
        <fullName evidence="19">Mitochondrial ornithine transporter 3</fullName>
    </alternativeName>
    <alternativeName>
        <fullName evidence="18">Solute carrier family 25 member 29</fullName>
    </alternativeName>
</protein>
<evidence type="ECO:0000313" key="25">
    <source>
        <dbReference type="EMBL" id="KAL1498290.1"/>
    </source>
</evidence>
<comment type="catalytic activity">
    <reaction evidence="16">
        <text>N(omega)-methyl-L-arginine(in) + L-arginine(out) = N(omega)-methyl-L-arginine(out) + L-arginine(in)</text>
        <dbReference type="Rhea" id="RHEA:72803"/>
        <dbReference type="ChEBI" id="CHEBI:32682"/>
        <dbReference type="ChEBI" id="CHEBI:114953"/>
    </reaction>
</comment>
<comment type="catalytic activity">
    <reaction evidence="13">
        <text>L-histidine(out) + L-arginine(in) = L-histidine(in) + L-arginine(out)</text>
        <dbReference type="Rhea" id="RHEA:71063"/>
        <dbReference type="ChEBI" id="CHEBI:32682"/>
        <dbReference type="ChEBI" id="CHEBI:57595"/>
    </reaction>
</comment>
<dbReference type="Pfam" id="PF00153">
    <property type="entry name" value="Mito_carr"/>
    <property type="match status" value="3"/>
</dbReference>
<evidence type="ECO:0000256" key="17">
    <source>
        <dbReference type="ARBA" id="ARBA00071763"/>
    </source>
</evidence>
<gene>
    <name evidence="25" type="ORF">ABEB36_009110</name>
</gene>
<dbReference type="GO" id="GO:0015101">
    <property type="term" value="F:organic cation transmembrane transporter activity"/>
    <property type="evidence" value="ECO:0007669"/>
    <property type="project" value="UniProtKB-ARBA"/>
</dbReference>
<keyword evidence="3 23" id="KW-0813">Transport</keyword>
<keyword evidence="7" id="KW-0029">Amino-acid transport</keyword>
<dbReference type="InterPro" id="IPR023395">
    <property type="entry name" value="MCP_dom_sf"/>
</dbReference>
<keyword evidence="10 22" id="KW-0472">Membrane</keyword>
<comment type="catalytic activity">
    <reaction evidence="15">
        <text>L-ornithine(in) + L-arginine(out) = L-ornithine(out) + L-arginine(in)</text>
        <dbReference type="Rhea" id="RHEA:34991"/>
        <dbReference type="ChEBI" id="CHEBI:32682"/>
        <dbReference type="ChEBI" id="CHEBI:46911"/>
    </reaction>
</comment>
<feature type="transmembrane region" description="Helical" evidence="24">
    <location>
        <begin position="58"/>
        <end position="81"/>
    </location>
</feature>
<evidence type="ECO:0000256" key="24">
    <source>
        <dbReference type="SAM" id="Phobius"/>
    </source>
</evidence>
<name>A0ABD1EP63_HYPHA</name>
<comment type="caution">
    <text evidence="25">The sequence shown here is derived from an EMBL/GenBank/DDBJ whole genome shotgun (WGS) entry which is preliminary data.</text>
</comment>
<evidence type="ECO:0000256" key="22">
    <source>
        <dbReference type="PROSITE-ProRule" id="PRU00282"/>
    </source>
</evidence>
<evidence type="ECO:0000256" key="21">
    <source>
        <dbReference type="ARBA" id="ARBA00080567"/>
    </source>
</evidence>
<evidence type="ECO:0000256" key="14">
    <source>
        <dbReference type="ARBA" id="ARBA00051045"/>
    </source>
</evidence>
<evidence type="ECO:0000256" key="8">
    <source>
        <dbReference type="ARBA" id="ARBA00022989"/>
    </source>
</evidence>
<evidence type="ECO:0000256" key="3">
    <source>
        <dbReference type="ARBA" id="ARBA00022448"/>
    </source>
</evidence>
<evidence type="ECO:0000256" key="4">
    <source>
        <dbReference type="ARBA" id="ARBA00022692"/>
    </source>
</evidence>